<dbReference type="EMBL" id="ML977004">
    <property type="protein sequence ID" value="KAF1953357.1"/>
    <property type="molecule type" value="Genomic_DNA"/>
</dbReference>
<protein>
    <submittedName>
        <fullName evidence="1">Uncharacterized protein</fullName>
    </submittedName>
</protein>
<organism evidence="1 2">
    <name type="scientific">Byssothecium circinans</name>
    <dbReference type="NCBI Taxonomy" id="147558"/>
    <lineage>
        <taxon>Eukaryota</taxon>
        <taxon>Fungi</taxon>
        <taxon>Dikarya</taxon>
        <taxon>Ascomycota</taxon>
        <taxon>Pezizomycotina</taxon>
        <taxon>Dothideomycetes</taxon>
        <taxon>Pleosporomycetidae</taxon>
        <taxon>Pleosporales</taxon>
        <taxon>Massarineae</taxon>
        <taxon>Massarinaceae</taxon>
        <taxon>Byssothecium</taxon>
    </lineage>
</organism>
<dbReference type="OrthoDB" id="3521506at2759"/>
<name>A0A6A5TWM9_9PLEO</name>
<dbReference type="AlphaFoldDB" id="A0A6A5TWM9"/>
<sequence>MGRSPKDIILEWIDYIPDSKLVGTFSNRIYKDSEMRLDSYITGEPGSPQCFNLQVQINNKCKNWSLRRLAVYLVAIALMPCDEPWTPEKVMMELKKTHIGGHIFHHRYVRGISKNWGL</sequence>
<keyword evidence="2" id="KW-1185">Reference proteome</keyword>
<reference evidence="1" key="1">
    <citation type="journal article" date="2020" name="Stud. Mycol.">
        <title>101 Dothideomycetes genomes: a test case for predicting lifestyles and emergence of pathogens.</title>
        <authorList>
            <person name="Haridas S."/>
            <person name="Albert R."/>
            <person name="Binder M."/>
            <person name="Bloem J."/>
            <person name="Labutti K."/>
            <person name="Salamov A."/>
            <person name="Andreopoulos B."/>
            <person name="Baker S."/>
            <person name="Barry K."/>
            <person name="Bills G."/>
            <person name="Bluhm B."/>
            <person name="Cannon C."/>
            <person name="Castanera R."/>
            <person name="Culley D."/>
            <person name="Daum C."/>
            <person name="Ezra D."/>
            <person name="Gonzalez J."/>
            <person name="Henrissat B."/>
            <person name="Kuo A."/>
            <person name="Liang C."/>
            <person name="Lipzen A."/>
            <person name="Lutzoni F."/>
            <person name="Magnuson J."/>
            <person name="Mondo S."/>
            <person name="Nolan M."/>
            <person name="Ohm R."/>
            <person name="Pangilinan J."/>
            <person name="Park H.-J."/>
            <person name="Ramirez L."/>
            <person name="Alfaro M."/>
            <person name="Sun H."/>
            <person name="Tritt A."/>
            <person name="Yoshinaga Y."/>
            <person name="Zwiers L.-H."/>
            <person name="Turgeon B."/>
            <person name="Goodwin S."/>
            <person name="Spatafora J."/>
            <person name="Crous P."/>
            <person name="Grigoriev I."/>
        </authorList>
    </citation>
    <scope>NUCLEOTIDE SEQUENCE</scope>
    <source>
        <strain evidence="1">CBS 675.92</strain>
    </source>
</reference>
<proteinExistence type="predicted"/>
<dbReference type="Proteomes" id="UP000800035">
    <property type="component" value="Unassembled WGS sequence"/>
</dbReference>
<accession>A0A6A5TWM9</accession>
<evidence type="ECO:0000313" key="1">
    <source>
        <dbReference type="EMBL" id="KAF1953357.1"/>
    </source>
</evidence>
<gene>
    <name evidence="1" type="ORF">CC80DRAFT_147203</name>
</gene>
<evidence type="ECO:0000313" key="2">
    <source>
        <dbReference type="Proteomes" id="UP000800035"/>
    </source>
</evidence>